<evidence type="ECO:0000256" key="1">
    <source>
        <dbReference type="SAM" id="Coils"/>
    </source>
</evidence>
<accession>A0ABR1VND3</accession>
<reference evidence="2 3" key="1">
    <citation type="submission" date="2023-01" db="EMBL/GenBank/DDBJ databases">
        <title>Analysis of 21 Apiospora genomes using comparative genomics revels a genus with tremendous synthesis potential of carbohydrate active enzymes and secondary metabolites.</title>
        <authorList>
            <person name="Sorensen T."/>
        </authorList>
    </citation>
    <scope>NUCLEOTIDE SEQUENCE [LARGE SCALE GENOMIC DNA]</scope>
    <source>
        <strain evidence="2 3">CBS 83171</strain>
    </source>
</reference>
<comment type="caution">
    <text evidence="2">The sequence shown here is derived from an EMBL/GenBank/DDBJ whole genome shotgun (WGS) entry which is preliminary data.</text>
</comment>
<dbReference type="Proteomes" id="UP001446871">
    <property type="component" value="Unassembled WGS sequence"/>
</dbReference>
<gene>
    <name evidence="2" type="ORF">PG996_006108</name>
</gene>
<evidence type="ECO:0000313" key="2">
    <source>
        <dbReference type="EMBL" id="KAK8072760.1"/>
    </source>
</evidence>
<keyword evidence="3" id="KW-1185">Reference proteome</keyword>
<protein>
    <submittedName>
        <fullName evidence="2">Uncharacterized protein</fullName>
    </submittedName>
</protein>
<feature type="coiled-coil region" evidence="1">
    <location>
        <begin position="5"/>
        <end position="32"/>
    </location>
</feature>
<sequence length="428" mass="47748">MAPSATEQMVKIKEVRQKIRDLEEKHLMLLKSIEDKHPEKNKPLHADIQGDIRSTLDAIKANKGTLVYARLRCFSGVIMCEYPQRVGITGEGRKRKAPVGLAQSLYKRYRTGGGPPDAELQKNLNSMTVTDMGRMIGGLLDARVIVAQRDFEFDQQGKLHIIRAGRTEHPRVESWSRSTVEALDIVVRHLTDKGGSVWAHTPKPLLDLKNQAPDLVHDALKLLIKGVHCTRLASNAIIECLARITEGITSASTIRNLVEALQEAYVQPHLYDILRPTGFPLVQEILRYLADEEQNVQRVMITRMIHAALMLAKGVCLGTTLVFLICRKCDGAGNDGEHEGVQDFALFDALCNHDQVYRLLAALQEEAPGHELDGAFLSSATYRSDNAIDLLKHQKINSYLGYDSISEYGFDSEALHAVLISPNKPYED</sequence>
<evidence type="ECO:0000313" key="3">
    <source>
        <dbReference type="Proteomes" id="UP001446871"/>
    </source>
</evidence>
<name>A0ABR1VND3_9PEZI</name>
<keyword evidence="1" id="KW-0175">Coiled coil</keyword>
<organism evidence="2 3">
    <name type="scientific">Apiospora saccharicola</name>
    <dbReference type="NCBI Taxonomy" id="335842"/>
    <lineage>
        <taxon>Eukaryota</taxon>
        <taxon>Fungi</taxon>
        <taxon>Dikarya</taxon>
        <taxon>Ascomycota</taxon>
        <taxon>Pezizomycotina</taxon>
        <taxon>Sordariomycetes</taxon>
        <taxon>Xylariomycetidae</taxon>
        <taxon>Amphisphaeriales</taxon>
        <taxon>Apiosporaceae</taxon>
        <taxon>Apiospora</taxon>
    </lineage>
</organism>
<proteinExistence type="predicted"/>
<dbReference type="EMBL" id="JAQQWM010000003">
    <property type="protein sequence ID" value="KAK8072760.1"/>
    <property type="molecule type" value="Genomic_DNA"/>
</dbReference>